<dbReference type="InterPro" id="IPR012340">
    <property type="entry name" value="NA-bd_OB-fold"/>
</dbReference>
<gene>
    <name evidence="1" type="ORF">QTG54_005830</name>
</gene>
<protein>
    <submittedName>
        <fullName evidence="1">Uncharacterized protein</fullName>
    </submittedName>
</protein>
<comment type="caution">
    <text evidence="1">The sequence shown here is derived from an EMBL/GenBank/DDBJ whole genome shotgun (WGS) entry which is preliminary data.</text>
</comment>
<dbReference type="Gene3D" id="2.40.50.140">
    <property type="entry name" value="Nucleic acid-binding proteins"/>
    <property type="match status" value="1"/>
</dbReference>
<keyword evidence="2" id="KW-1185">Reference proteome</keyword>
<sequence length="335" mass="37079">MNSNNYSSGTIQSVTVPLRIFLCDVLRYAKQNNNNRLFRLMGTIVEILPQQPAAERALLSCQKYSPQNLLVSFIIDDGSGTVAVFTKRKMTLDSCSSTTEASNQQSLPQHLRQQVRDIDEQYNDFTSSSTITSHSILSSPLPTLKVGQTVDCIGTIVVESKDGSVDDLSLKDSNEEHQSTQQMIWLAASAVSIVTSAQEASIRQMELCSSSNENILRSNLTTETNKTIGGKPIDDNMPKNRILMAGDLNLKLNSLLYNDNNNQQLQPQQQQPLFKPDDAFRYIRYSKDDGGISGSDLALLVGATKAKEKMAVKAAVEHLQNVGMVYMKQGKYYPL</sequence>
<accession>A0AAD8YCT0</accession>
<dbReference type="EMBL" id="JATAAI010000009">
    <property type="protein sequence ID" value="KAK1743209.1"/>
    <property type="molecule type" value="Genomic_DNA"/>
</dbReference>
<reference evidence="1" key="1">
    <citation type="submission" date="2023-06" db="EMBL/GenBank/DDBJ databases">
        <title>Survivors Of The Sea: Transcriptome response of Skeletonema marinoi to long-term dormancy.</title>
        <authorList>
            <person name="Pinder M.I.M."/>
            <person name="Kourtchenko O."/>
            <person name="Robertson E.K."/>
            <person name="Larsson T."/>
            <person name="Maumus F."/>
            <person name="Osuna-Cruz C.M."/>
            <person name="Vancaester E."/>
            <person name="Stenow R."/>
            <person name="Vandepoele K."/>
            <person name="Ploug H."/>
            <person name="Bruchert V."/>
            <person name="Godhe A."/>
            <person name="Topel M."/>
        </authorList>
    </citation>
    <scope>NUCLEOTIDE SEQUENCE</scope>
    <source>
        <strain evidence="1">R05AC</strain>
    </source>
</reference>
<proteinExistence type="predicted"/>
<dbReference type="AlphaFoldDB" id="A0AAD8YCT0"/>
<evidence type="ECO:0000313" key="2">
    <source>
        <dbReference type="Proteomes" id="UP001224775"/>
    </source>
</evidence>
<organism evidence="1 2">
    <name type="scientific">Skeletonema marinoi</name>
    <dbReference type="NCBI Taxonomy" id="267567"/>
    <lineage>
        <taxon>Eukaryota</taxon>
        <taxon>Sar</taxon>
        <taxon>Stramenopiles</taxon>
        <taxon>Ochrophyta</taxon>
        <taxon>Bacillariophyta</taxon>
        <taxon>Coscinodiscophyceae</taxon>
        <taxon>Thalassiosirophycidae</taxon>
        <taxon>Thalassiosirales</taxon>
        <taxon>Skeletonemataceae</taxon>
        <taxon>Skeletonema</taxon>
        <taxon>Skeletonema marinoi-dohrnii complex</taxon>
    </lineage>
</organism>
<name>A0AAD8YCT0_9STRA</name>
<dbReference type="Proteomes" id="UP001224775">
    <property type="component" value="Unassembled WGS sequence"/>
</dbReference>
<evidence type="ECO:0000313" key="1">
    <source>
        <dbReference type="EMBL" id="KAK1743209.1"/>
    </source>
</evidence>